<dbReference type="AlphaFoldDB" id="C6V5Q0"/>
<dbReference type="EMBL" id="CP001431">
    <property type="protein sequence ID" value="ACT69712.1"/>
    <property type="molecule type" value="Genomic_DNA"/>
</dbReference>
<sequence>MLNARMILSRMREARRTILTSPGLDPSQKIQQFRTVLFQQLSTAPEAITGRVSPAVEAVDQAIQSNGASGAHSLASSFLSSGEVSRRAARAVCADINYASLKIPLSKEAASTSASSCILRMYCTFIKEAVEGGTQSGQTPSTTLTSSASESAQGRCIQQ</sequence>
<feature type="compositionally biased region" description="Low complexity" evidence="1">
    <location>
        <begin position="133"/>
        <end position="151"/>
    </location>
</feature>
<dbReference type="Proteomes" id="UP000001627">
    <property type="component" value="Chromosome"/>
</dbReference>
<dbReference type="KEGG" id="nri:NRI_0744"/>
<accession>C6V5Q0</accession>
<organism evidence="2 3">
    <name type="scientific">Neorickettsia risticii (strain Illinois)</name>
    <dbReference type="NCBI Taxonomy" id="434131"/>
    <lineage>
        <taxon>Bacteria</taxon>
        <taxon>Pseudomonadati</taxon>
        <taxon>Pseudomonadota</taxon>
        <taxon>Alphaproteobacteria</taxon>
        <taxon>Rickettsiales</taxon>
        <taxon>Anaplasmataceae</taxon>
        <taxon>Neorickettsia</taxon>
    </lineage>
</organism>
<evidence type="ECO:0000313" key="3">
    <source>
        <dbReference type="Proteomes" id="UP000001627"/>
    </source>
</evidence>
<dbReference type="HOGENOM" id="CLU_1676012_0_0_5"/>
<proteinExistence type="predicted"/>
<reference evidence="2 3" key="1">
    <citation type="journal article" date="2009" name="Nucleic Acids Res.">
        <title>Analysis of complete genome sequence of Neorickettsia risticii: causative agent of Potomac horse fever.</title>
        <authorList>
            <person name="Lin M."/>
            <person name="Zhang C."/>
            <person name="Gibson K."/>
            <person name="Rikihisa Y."/>
        </authorList>
    </citation>
    <scope>NUCLEOTIDE SEQUENCE [LARGE SCALE GENOMIC DNA]</scope>
    <source>
        <strain evidence="2 3">Illinois</strain>
    </source>
</reference>
<name>C6V5Q0_NEORI</name>
<evidence type="ECO:0000313" key="2">
    <source>
        <dbReference type="EMBL" id="ACT69712.1"/>
    </source>
</evidence>
<protein>
    <submittedName>
        <fullName evidence="2">Uncharacterized protein</fullName>
    </submittedName>
</protein>
<gene>
    <name evidence="2" type="ordered locus">NRI_0744</name>
</gene>
<feature type="region of interest" description="Disordered" evidence="1">
    <location>
        <begin position="133"/>
        <end position="159"/>
    </location>
</feature>
<evidence type="ECO:0000256" key="1">
    <source>
        <dbReference type="SAM" id="MobiDB-lite"/>
    </source>
</evidence>
<keyword evidence="3" id="KW-1185">Reference proteome</keyword>